<dbReference type="Pfam" id="PF08423">
    <property type="entry name" value="Rad51"/>
    <property type="match status" value="1"/>
</dbReference>
<dbReference type="InterPro" id="IPR013632">
    <property type="entry name" value="Rad51_C"/>
</dbReference>
<dbReference type="GO" id="GO:0003690">
    <property type="term" value="F:double-stranded DNA binding"/>
    <property type="evidence" value="ECO:0007669"/>
    <property type="project" value="TreeGrafter"/>
</dbReference>
<evidence type="ECO:0000256" key="1">
    <source>
        <dbReference type="SAM" id="MobiDB-lite"/>
    </source>
</evidence>
<reference evidence="3" key="3">
    <citation type="submission" date="2025-09" db="UniProtKB">
        <authorList>
            <consortium name="Ensembl"/>
        </authorList>
    </citation>
    <scope>IDENTIFICATION</scope>
</reference>
<dbReference type="GO" id="GO:0042148">
    <property type="term" value="P:DNA strand invasion"/>
    <property type="evidence" value="ECO:0007669"/>
    <property type="project" value="TreeGrafter"/>
</dbReference>
<dbReference type="GO" id="GO:0007131">
    <property type="term" value="P:reciprocal meiotic recombination"/>
    <property type="evidence" value="ECO:0007669"/>
    <property type="project" value="TreeGrafter"/>
</dbReference>
<protein>
    <recommendedName>
        <fullName evidence="2">Rad51-like C-terminal domain-containing protein</fullName>
    </recommendedName>
</protein>
<evidence type="ECO:0000313" key="3">
    <source>
        <dbReference type="Ensembl" id="ENSFALP00000033555.1"/>
    </source>
</evidence>
<name>A0A803WEZ9_FICAL</name>
<dbReference type="Gene3D" id="3.40.50.300">
    <property type="entry name" value="P-loop containing nucleotide triphosphate hydrolases"/>
    <property type="match status" value="1"/>
</dbReference>
<dbReference type="GO" id="GO:0003697">
    <property type="term" value="F:single-stranded DNA binding"/>
    <property type="evidence" value="ECO:0007669"/>
    <property type="project" value="TreeGrafter"/>
</dbReference>
<dbReference type="GO" id="GO:0000150">
    <property type="term" value="F:DNA strand exchange activity"/>
    <property type="evidence" value="ECO:0007669"/>
    <property type="project" value="TreeGrafter"/>
</dbReference>
<dbReference type="PANTHER" id="PTHR22942:SF39">
    <property type="entry name" value="DNA REPAIR PROTEIN RAD51 HOMOLOG 1"/>
    <property type="match status" value="1"/>
</dbReference>
<dbReference type="AlphaFoldDB" id="A0A803WEZ9"/>
<evidence type="ECO:0000259" key="2">
    <source>
        <dbReference type="Pfam" id="PF08423"/>
    </source>
</evidence>
<reference evidence="3 4" key="1">
    <citation type="journal article" date="2012" name="Nature">
        <title>The genomic landscape of species divergence in Ficedula flycatchers.</title>
        <authorList>
            <person name="Ellegren H."/>
            <person name="Smeds L."/>
            <person name="Burri R."/>
            <person name="Olason P.I."/>
            <person name="Backstrom N."/>
            <person name="Kawakami T."/>
            <person name="Kunstner A."/>
            <person name="Makinen H."/>
            <person name="Nadachowska-Brzyska K."/>
            <person name="Qvarnstrom A."/>
            <person name="Uebbing S."/>
            <person name="Wolf J.B."/>
        </authorList>
    </citation>
    <scope>NUCLEOTIDE SEQUENCE [LARGE SCALE GENOMIC DNA]</scope>
</reference>
<feature type="domain" description="Rad51-like C-terminal" evidence="2">
    <location>
        <begin position="60"/>
        <end position="110"/>
    </location>
</feature>
<dbReference type="GO" id="GO:0000794">
    <property type="term" value="C:condensed nuclear chromosome"/>
    <property type="evidence" value="ECO:0007669"/>
    <property type="project" value="TreeGrafter"/>
</dbReference>
<dbReference type="PANTHER" id="PTHR22942">
    <property type="entry name" value="RECA/RAD51/RADA DNA STRAND-PAIRING FAMILY MEMBER"/>
    <property type="match status" value="1"/>
</dbReference>
<proteinExistence type="predicted"/>
<reference evidence="3" key="2">
    <citation type="submission" date="2025-08" db="UniProtKB">
        <authorList>
            <consortium name="Ensembl"/>
        </authorList>
    </citation>
    <scope>IDENTIFICATION</scope>
</reference>
<sequence length="148" mass="16090">SRLPQCGTNSSDGKRLQEAGFQTGGHGLCTREGAAEHERHIISPDTAQLGFPSEFHQQWSELIQITTGSKELDKLLQGETETGSIMELFGEFHTGKKQLCPSLAVTGQVGGSPRYSPVFRHYSLGLFANSGTSLDFLSVFYCLEVAIP</sequence>
<feature type="compositionally biased region" description="Polar residues" evidence="1">
    <location>
        <begin position="1"/>
        <end position="11"/>
    </location>
</feature>
<dbReference type="GO" id="GO:0006312">
    <property type="term" value="P:mitotic recombination"/>
    <property type="evidence" value="ECO:0007669"/>
    <property type="project" value="TreeGrafter"/>
</dbReference>
<dbReference type="InterPro" id="IPR027417">
    <property type="entry name" value="P-loop_NTPase"/>
</dbReference>
<dbReference type="Proteomes" id="UP000016665">
    <property type="component" value="Chromosome 1A"/>
</dbReference>
<feature type="region of interest" description="Disordered" evidence="1">
    <location>
        <begin position="1"/>
        <end position="25"/>
    </location>
</feature>
<dbReference type="SUPFAM" id="SSF52540">
    <property type="entry name" value="P-loop containing nucleoside triphosphate hydrolases"/>
    <property type="match status" value="1"/>
</dbReference>
<evidence type="ECO:0000313" key="4">
    <source>
        <dbReference type="Proteomes" id="UP000016665"/>
    </source>
</evidence>
<dbReference type="GeneTree" id="ENSGT00960000190286"/>
<organism evidence="3 4">
    <name type="scientific">Ficedula albicollis</name>
    <name type="common">Collared flycatcher</name>
    <name type="synonym">Muscicapa albicollis</name>
    <dbReference type="NCBI Taxonomy" id="59894"/>
    <lineage>
        <taxon>Eukaryota</taxon>
        <taxon>Metazoa</taxon>
        <taxon>Chordata</taxon>
        <taxon>Craniata</taxon>
        <taxon>Vertebrata</taxon>
        <taxon>Euteleostomi</taxon>
        <taxon>Archelosauria</taxon>
        <taxon>Archosauria</taxon>
        <taxon>Dinosauria</taxon>
        <taxon>Saurischia</taxon>
        <taxon>Theropoda</taxon>
        <taxon>Coelurosauria</taxon>
        <taxon>Aves</taxon>
        <taxon>Neognathae</taxon>
        <taxon>Neoaves</taxon>
        <taxon>Telluraves</taxon>
        <taxon>Australaves</taxon>
        <taxon>Passeriformes</taxon>
        <taxon>Muscicapidae</taxon>
        <taxon>Ficedula</taxon>
    </lineage>
</organism>
<accession>A0A803WEZ9</accession>
<dbReference type="Ensembl" id="ENSFALT00000044590.1">
    <property type="protein sequence ID" value="ENSFALP00000033555.1"/>
    <property type="gene ID" value="ENSFALG00000025384.1"/>
</dbReference>
<keyword evidence="4" id="KW-1185">Reference proteome</keyword>
<dbReference type="GO" id="GO:0008094">
    <property type="term" value="F:ATP-dependent activity, acting on DNA"/>
    <property type="evidence" value="ECO:0007669"/>
    <property type="project" value="TreeGrafter"/>
</dbReference>
<dbReference type="GO" id="GO:0000730">
    <property type="term" value="P:DNA recombinase assembly"/>
    <property type="evidence" value="ECO:0007669"/>
    <property type="project" value="TreeGrafter"/>
</dbReference>
<dbReference type="GO" id="GO:0070192">
    <property type="term" value="P:chromosome organization involved in meiotic cell cycle"/>
    <property type="evidence" value="ECO:0007669"/>
    <property type="project" value="TreeGrafter"/>
</dbReference>